<dbReference type="AlphaFoldDB" id="A0A2Z6AVC7"/>
<dbReference type="RefSeq" id="WP_126376210.1">
    <property type="nucleotide sequence ID" value="NZ_AP017378.1"/>
</dbReference>
<dbReference type="Proteomes" id="UP000269883">
    <property type="component" value="Chromosome"/>
</dbReference>
<keyword evidence="2" id="KW-1185">Reference proteome</keyword>
<gene>
    <name evidence="1" type="ORF">DFE_0473</name>
</gene>
<accession>A0A2Z6AVC7</accession>
<protein>
    <submittedName>
        <fullName evidence="1">Outer membrane efflux protein</fullName>
    </submittedName>
</protein>
<dbReference type="KEGG" id="dfl:DFE_0473"/>
<organism evidence="1 2">
    <name type="scientific">Desulfovibrio ferrophilus</name>
    <dbReference type="NCBI Taxonomy" id="241368"/>
    <lineage>
        <taxon>Bacteria</taxon>
        <taxon>Pseudomonadati</taxon>
        <taxon>Thermodesulfobacteriota</taxon>
        <taxon>Desulfovibrionia</taxon>
        <taxon>Desulfovibrionales</taxon>
        <taxon>Desulfovibrionaceae</taxon>
        <taxon>Desulfovibrio</taxon>
    </lineage>
</organism>
<sequence length="108" mass="12551">MQEFDEYPEFAYLTNVEGFLIPIAHIKAIGWVEKTFPHPEEPYEGDQWYFRVHMSQPIGDMGDGVARDLAAFFPSEEEAEAARMRLAERVNDFYKNQFVNSMFGGKLH</sequence>
<dbReference type="OrthoDB" id="5465074at2"/>
<evidence type="ECO:0000313" key="1">
    <source>
        <dbReference type="EMBL" id="BBD07199.1"/>
    </source>
</evidence>
<proteinExistence type="predicted"/>
<dbReference type="EMBL" id="AP017378">
    <property type="protein sequence ID" value="BBD07199.1"/>
    <property type="molecule type" value="Genomic_DNA"/>
</dbReference>
<name>A0A2Z6AVC7_9BACT</name>
<evidence type="ECO:0000313" key="2">
    <source>
        <dbReference type="Proteomes" id="UP000269883"/>
    </source>
</evidence>
<reference evidence="1 2" key="1">
    <citation type="journal article" date="2018" name="Sci. Adv.">
        <title>Multi-heme cytochromes provide a pathway for survival in energy-limited environments.</title>
        <authorList>
            <person name="Deng X."/>
            <person name="Dohmae N."/>
            <person name="Nealson K.H."/>
            <person name="Hashimoto K."/>
            <person name="Okamoto A."/>
        </authorList>
    </citation>
    <scope>NUCLEOTIDE SEQUENCE [LARGE SCALE GENOMIC DNA]</scope>
    <source>
        <strain evidence="1 2">IS5</strain>
    </source>
</reference>